<dbReference type="Pfam" id="PF12420">
    <property type="entry name" value="DUF3671"/>
    <property type="match status" value="1"/>
</dbReference>
<dbReference type="Proteomes" id="UP000219813">
    <property type="component" value="Chromosome 7"/>
</dbReference>
<accession>A0A1D3JM84</accession>
<keyword evidence="1" id="KW-0812">Transmembrane</keyword>
<feature type="transmembrane region" description="Helical" evidence="1">
    <location>
        <begin position="159"/>
        <end position="182"/>
    </location>
</feature>
<evidence type="ECO:0000313" key="2">
    <source>
        <dbReference type="EMBL" id="SBT87639.1"/>
    </source>
</evidence>
<protein>
    <submittedName>
        <fullName evidence="2">Fam-m protein</fullName>
    </submittedName>
</protein>
<proteinExistence type="predicted"/>
<evidence type="ECO:0000313" key="3">
    <source>
        <dbReference type="Proteomes" id="UP000219813"/>
    </source>
</evidence>
<reference evidence="2 3" key="1">
    <citation type="submission" date="2016-06" db="EMBL/GenBank/DDBJ databases">
        <authorList>
            <consortium name="Pathogen Informatics"/>
        </authorList>
    </citation>
    <scope>NUCLEOTIDE SEQUENCE [LARGE SCALE GENOMIC DNA]</scope>
</reference>
<keyword evidence="1" id="KW-0472">Membrane</keyword>
<dbReference type="RefSeq" id="XP_028860588.1">
    <property type="nucleotide sequence ID" value="XM_029003839.1"/>
</dbReference>
<dbReference type="VEuPathDB" id="PlasmoDB:PmUG01_07010300"/>
<dbReference type="KEGG" id="pmal:PMUG01_07010300"/>
<evidence type="ECO:0000256" key="1">
    <source>
        <dbReference type="SAM" id="Phobius"/>
    </source>
</evidence>
<feature type="transmembrane region" description="Helical" evidence="1">
    <location>
        <begin position="202"/>
        <end position="227"/>
    </location>
</feature>
<keyword evidence="3" id="KW-1185">Reference proteome</keyword>
<keyword evidence="1" id="KW-1133">Transmembrane helix</keyword>
<dbReference type="AlphaFoldDB" id="A0A1D3JM84"/>
<organism evidence="2 3">
    <name type="scientific">Plasmodium malariae</name>
    <dbReference type="NCBI Taxonomy" id="5858"/>
    <lineage>
        <taxon>Eukaryota</taxon>
        <taxon>Sar</taxon>
        <taxon>Alveolata</taxon>
        <taxon>Apicomplexa</taxon>
        <taxon>Aconoidasida</taxon>
        <taxon>Haemosporida</taxon>
        <taxon>Plasmodiidae</taxon>
        <taxon>Plasmodium</taxon>
        <taxon>Plasmodium (Plasmodium)</taxon>
    </lineage>
</organism>
<dbReference type="OrthoDB" id="10669034at2759"/>
<sequence>MEQKIKSIIRIKIALFILLTWICYFNYVRSTFNTFSDNKCIHNTKLIIFNYRILGKYKNDNDSQIVGLKENTSINAEYGKKYMFKKKNGSKRKNEKSNRKLLNKAHYYTEVIDYNNGIFDGKNFHFEKKWLRKKDYDDSLEKQRRIAHISLKKIKFRSYGFAVVIFFLFFLFGIGMPILHGLGPLKDMLESVEKLIVDKKHYFYLMLFASIIIVLGVTLIMTIPKILRNNEKYRRIKLMNE</sequence>
<gene>
    <name evidence="2" type="primary">PmUG01_07010300</name>
    <name evidence="2" type="ORF">PMUG01_07010300</name>
</gene>
<name>A0A1D3JM84_PLAMA</name>
<dbReference type="GeneID" id="39867664"/>
<dbReference type="InterPro" id="IPR022139">
    <property type="entry name" value="Fam-L/Fam-M-like_plasmodium"/>
</dbReference>
<dbReference type="EMBL" id="LT594628">
    <property type="protein sequence ID" value="SBT87639.1"/>
    <property type="molecule type" value="Genomic_DNA"/>
</dbReference>